<dbReference type="AlphaFoldDB" id="A0A8H7CZW3"/>
<protein>
    <submittedName>
        <fullName evidence="1">Tyrosinase central domain-containing protein</fullName>
    </submittedName>
</protein>
<evidence type="ECO:0000313" key="2">
    <source>
        <dbReference type="Proteomes" id="UP000620124"/>
    </source>
</evidence>
<dbReference type="EMBL" id="JACAZI010000008">
    <property type="protein sequence ID" value="KAF7354282.1"/>
    <property type="molecule type" value="Genomic_DNA"/>
</dbReference>
<organism evidence="1 2">
    <name type="scientific">Mycena venus</name>
    <dbReference type="NCBI Taxonomy" id="2733690"/>
    <lineage>
        <taxon>Eukaryota</taxon>
        <taxon>Fungi</taxon>
        <taxon>Dikarya</taxon>
        <taxon>Basidiomycota</taxon>
        <taxon>Agaricomycotina</taxon>
        <taxon>Agaricomycetes</taxon>
        <taxon>Agaricomycetidae</taxon>
        <taxon>Agaricales</taxon>
        <taxon>Marasmiineae</taxon>
        <taxon>Mycenaceae</taxon>
        <taxon>Mycena</taxon>
    </lineage>
</organism>
<proteinExistence type="predicted"/>
<sequence>MTSGGKLPVELERLAFEYAAETRSEIPNLILVAQRVRVWLEPLLYTVLQLSSPHLAATVLKSLETKPAQFLASTVRHVLVYASTDTLDPEAFERFLTSCPGIVTLSITGSITGPNLLPALGNMRIQRLSVDLGELFFRYQCEVEEEKEEEFGVNLDHPLFATVSHLDIMDDSDIEDSELEGQEWLQNLSTLPALTNLAFSTTPNPHIVHSILGSCPRLRVLVVLFSVSDTAGARAYLQEVINEVSITDMRFVVATYADYYADWELGARGKEDIWVRVEEFVARKRRGEVEASDYFLNGSPADESDESD</sequence>
<accession>A0A8H7CZW3</accession>
<dbReference type="OrthoDB" id="3145912at2759"/>
<comment type="caution">
    <text evidence="1">The sequence shown here is derived from an EMBL/GenBank/DDBJ whole genome shotgun (WGS) entry which is preliminary data.</text>
</comment>
<evidence type="ECO:0000313" key="1">
    <source>
        <dbReference type="EMBL" id="KAF7354282.1"/>
    </source>
</evidence>
<gene>
    <name evidence="1" type="ORF">MVEN_01116300</name>
</gene>
<keyword evidence="2" id="KW-1185">Reference proteome</keyword>
<name>A0A8H7CZW3_9AGAR</name>
<reference evidence="1" key="1">
    <citation type="submission" date="2020-05" db="EMBL/GenBank/DDBJ databases">
        <title>Mycena genomes resolve the evolution of fungal bioluminescence.</title>
        <authorList>
            <person name="Tsai I.J."/>
        </authorList>
    </citation>
    <scope>NUCLEOTIDE SEQUENCE</scope>
    <source>
        <strain evidence="1">CCC161011</strain>
    </source>
</reference>
<dbReference type="Proteomes" id="UP000620124">
    <property type="component" value="Unassembled WGS sequence"/>
</dbReference>